<protein>
    <submittedName>
        <fullName evidence="5">Ribosomal RNA processing protein 1-like protein B</fullName>
    </submittedName>
</protein>
<evidence type="ECO:0000256" key="4">
    <source>
        <dbReference type="SAM" id="MobiDB-lite"/>
    </source>
</evidence>
<dbReference type="GO" id="GO:0006364">
    <property type="term" value="P:rRNA processing"/>
    <property type="evidence" value="ECO:0007669"/>
    <property type="project" value="InterPro"/>
</dbReference>
<organism evidence="5 6">
    <name type="scientific">Camelus dromedarius</name>
    <name type="common">Dromedary</name>
    <name type="synonym">Arabian camel</name>
    <dbReference type="NCBI Taxonomy" id="9838"/>
    <lineage>
        <taxon>Eukaryota</taxon>
        <taxon>Metazoa</taxon>
        <taxon>Chordata</taxon>
        <taxon>Craniata</taxon>
        <taxon>Vertebrata</taxon>
        <taxon>Euteleostomi</taxon>
        <taxon>Mammalia</taxon>
        <taxon>Eutheria</taxon>
        <taxon>Laurasiatheria</taxon>
        <taxon>Artiodactyla</taxon>
        <taxon>Tylopoda</taxon>
        <taxon>Camelidae</taxon>
        <taxon>Camelus</taxon>
    </lineage>
</organism>
<dbReference type="InterPro" id="IPR010301">
    <property type="entry name" value="RRP1"/>
</dbReference>
<dbReference type="PANTHER" id="PTHR13026:SF2">
    <property type="entry name" value="RIBOSOMAL RNA PROCESSING PROTEIN 1 HOMOLOG B"/>
    <property type="match status" value="1"/>
</dbReference>
<dbReference type="EMBL" id="JWIN03000006">
    <property type="protein sequence ID" value="KAB1277733.1"/>
    <property type="molecule type" value="Genomic_DNA"/>
</dbReference>
<feature type="region of interest" description="Disordered" evidence="4">
    <location>
        <begin position="273"/>
        <end position="299"/>
    </location>
</feature>
<keyword evidence="6" id="KW-1185">Reference proteome</keyword>
<evidence type="ECO:0000256" key="1">
    <source>
        <dbReference type="ARBA" id="ARBA00004123"/>
    </source>
</evidence>
<gene>
    <name evidence="5" type="ORF">Cadr_000005233</name>
</gene>
<comment type="subcellular location">
    <subcellularLocation>
        <location evidence="1">Nucleus</location>
    </subcellularLocation>
</comment>
<evidence type="ECO:0000256" key="2">
    <source>
        <dbReference type="ARBA" id="ARBA00006374"/>
    </source>
</evidence>
<evidence type="ECO:0000313" key="5">
    <source>
        <dbReference type="EMBL" id="KAB1277733.1"/>
    </source>
</evidence>
<dbReference type="AlphaFoldDB" id="A0A5N4E2R5"/>
<comment type="similarity">
    <text evidence="2">Belongs to the RRP1 family.</text>
</comment>
<evidence type="ECO:0000313" key="6">
    <source>
        <dbReference type="Proteomes" id="UP000299084"/>
    </source>
</evidence>
<sequence length="359" mass="40121">MKEALLRESQSPNGVKVHFIDAYLDELSIVGQIRISNSLMHSARSLPSYTGYSWGAFEAIVDPSPFVPEETIEEQKTKVGGSDLHEEETSKNDMMWRKTVSKKKTALDKYHSRKDDVSDEGEQVDSGPLLQFDCKAVADRLLELTNRKNIPPFDRKCLSKLIKKFQDLPEREGPSTSPAYGDDCPATPPQGGKPEKKKRKSSRLDLYDSSTQKTAILKKRKKVRDVRLGGAQRSQLIQVLWSSGALSSLKKLRMEKNFVKCDTLFSPKPPFFRKAKSSAATTSPGPALQPNRTPSSSKKVTFRLNRNTTTEFKKTGKSILVSHMGPSQVAFNPEQRLLHWVLETPMSSPASTPWGPGSR</sequence>
<feature type="compositionally biased region" description="Polar residues" evidence="4">
    <location>
        <begin position="278"/>
        <end position="299"/>
    </location>
</feature>
<feature type="region of interest" description="Disordered" evidence="4">
    <location>
        <begin position="169"/>
        <end position="206"/>
    </location>
</feature>
<keyword evidence="3" id="KW-0539">Nucleus</keyword>
<reference evidence="5 6" key="1">
    <citation type="journal article" date="2019" name="Mol. Ecol. Resour.">
        <title>Improving Illumina assemblies with Hi-C and long reads: an example with the North African dromedary.</title>
        <authorList>
            <person name="Elbers J.P."/>
            <person name="Rogers M.F."/>
            <person name="Perelman P.L."/>
            <person name="Proskuryakova A.A."/>
            <person name="Serdyukova N.A."/>
            <person name="Johnson W.E."/>
            <person name="Horin P."/>
            <person name="Corander J."/>
            <person name="Murphy D."/>
            <person name="Burger P.A."/>
        </authorList>
    </citation>
    <scope>NUCLEOTIDE SEQUENCE [LARGE SCALE GENOMIC DNA]</scope>
    <source>
        <strain evidence="5">Drom800</strain>
        <tissue evidence="5">Blood</tissue>
    </source>
</reference>
<evidence type="ECO:0000256" key="3">
    <source>
        <dbReference type="ARBA" id="ARBA00023242"/>
    </source>
</evidence>
<dbReference type="Proteomes" id="UP000299084">
    <property type="component" value="Unassembled WGS sequence"/>
</dbReference>
<dbReference type="GO" id="GO:0005634">
    <property type="term" value="C:nucleus"/>
    <property type="evidence" value="ECO:0007669"/>
    <property type="project" value="UniProtKB-SubCell"/>
</dbReference>
<accession>A0A5N4E2R5</accession>
<dbReference type="PANTHER" id="PTHR13026">
    <property type="entry name" value="NNP-1 PROTEIN NOVEL NUCLEAR PROTEIN 1 NOP52"/>
    <property type="match status" value="1"/>
</dbReference>
<comment type="caution">
    <text evidence="5">The sequence shown here is derived from an EMBL/GenBank/DDBJ whole genome shotgun (WGS) entry which is preliminary data.</text>
</comment>
<dbReference type="GO" id="GO:0030688">
    <property type="term" value="C:preribosome, small subunit precursor"/>
    <property type="evidence" value="ECO:0007669"/>
    <property type="project" value="InterPro"/>
</dbReference>
<proteinExistence type="inferred from homology"/>
<name>A0A5N4E2R5_CAMDR</name>